<feature type="compositionally biased region" description="Low complexity" evidence="13">
    <location>
        <begin position="1001"/>
        <end position="1020"/>
    </location>
</feature>
<name>A0ABM1P2V4_DROAR</name>
<feature type="domain" description="PDZ" evidence="15">
    <location>
        <begin position="1244"/>
        <end position="1332"/>
    </location>
</feature>
<feature type="region of interest" description="Disordered" evidence="13">
    <location>
        <begin position="1857"/>
        <end position="1893"/>
    </location>
</feature>
<feature type="compositionally biased region" description="Polar residues" evidence="13">
    <location>
        <begin position="127"/>
        <end position="138"/>
    </location>
</feature>
<dbReference type="InterPro" id="IPR001660">
    <property type="entry name" value="SAM"/>
</dbReference>
<dbReference type="Proteomes" id="UP000694904">
    <property type="component" value="Chromosome 4"/>
</dbReference>
<feature type="region of interest" description="Disordered" evidence="13">
    <location>
        <begin position="706"/>
        <end position="732"/>
    </location>
</feature>
<dbReference type="SUPFAM" id="SSF50156">
    <property type="entry name" value="PDZ domain-like"/>
    <property type="match status" value="1"/>
</dbReference>
<accession>A0ABM1P2V4</accession>
<feature type="compositionally biased region" description="Low complexity" evidence="13">
    <location>
        <begin position="1975"/>
        <end position="2010"/>
    </location>
</feature>
<organism evidence="16 19">
    <name type="scientific">Drosophila arizonae</name>
    <name type="common">Fruit fly</name>
    <dbReference type="NCBI Taxonomy" id="7263"/>
    <lineage>
        <taxon>Eukaryota</taxon>
        <taxon>Metazoa</taxon>
        <taxon>Ecdysozoa</taxon>
        <taxon>Arthropoda</taxon>
        <taxon>Hexapoda</taxon>
        <taxon>Insecta</taxon>
        <taxon>Pterygota</taxon>
        <taxon>Neoptera</taxon>
        <taxon>Endopterygota</taxon>
        <taxon>Diptera</taxon>
        <taxon>Brachycera</taxon>
        <taxon>Muscomorpha</taxon>
        <taxon>Ephydroidea</taxon>
        <taxon>Drosophilidae</taxon>
        <taxon>Drosophila</taxon>
    </lineage>
</organism>
<feature type="region of interest" description="Disordered" evidence="13">
    <location>
        <begin position="1640"/>
        <end position="1695"/>
    </location>
</feature>
<dbReference type="InterPro" id="IPR043446">
    <property type="entry name" value="Neurabin-like"/>
</dbReference>
<keyword evidence="3" id="KW-0963">Cytoplasm</keyword>
<dbReference type="SMART" id="SM00228">
    <property type="entry name" value="PDZ"/>
    <property type="match status" value="1"/>
</dbReference>
<proteinExistence type="predicted"/>
<dbReference type="GeneID" id="108612941"/>
<reference evidence="16" key="2">
    <citation type="journal article" date="2016" name="G3 (Bethesda)">
        <title>Genome Evolution in Three Species of Cactophilic Drosophila.</title>
        <authorList>
            <person name="Sanchez-Flores A."/>
            <person name="Penazola F."/>
            <person name="Carpinteyro-Ponce J."/>
            <person name="Nazario-Yepiz N."/>
            <person name="Abreu-Goodger C."/>
            <person name="Machado C.A."/>
            <person name="Markow T.A."/>
        </authorList>
    </citation>
    <scope>NUCLEOTIDE SEQUENCE [LARGE SCALE GENOMIC DNA]</scope>
</reference>
<feature type="region of interest" description="Disordered" evidence="13">
    <location>
        <begin position="1369"/>
        <end position="1393"/>
    </location>
</feature>
<feature type="compositionally biased region" description="Low complexity" evidence="13">
    <location>
        <begin position="180"/>
        <end position="191"/>
    </location>
</feature>
<feature type="region of interest" description="Disordered" evidence="13">
    <location>
        <begin position="998"/>
        <end position="1028"/>
    </location>
</feature>
<evidence type="ECO:0000259" key="15">
    <source>
        <dbReference type="PROSITE" id="PS50106"/>
    </source>
</evidence>
<dbReference type="CDD" id="cd06790">
    <property type="entry name" value="PDZ_neurabin-like"/>
    <property type="match status" value="1"/>
</dbReference>
<evidence type="ECO:0000256" key="5">
    <source>
        <dbReference type="ARBA" id="ARBA00022782"/>
    </source>
</evidence>
<keyword evidence="2" id="KW-0217">Developmental protein</keyword>
<protein>
    <submittedName>
        <fullName evidence="17 18">Uncharacterized protein LOC108612941 isoform X1</fullName>
    </submittedName>
</protein>
<evidence type="ECO:0000256" key="9">
    <source>
        <dbReference type="ARBA" id="ARBA00023203"/>
    </source>
</evidence>
<feature type="compositionally biased region" description="Low complexity" evidence="13">
    <location>
        <begin position="1648"/>
        <end position="1663"/>
    </location>
</feature>
<dbReference type="PROSITE" id="PS50105">
    <property type="entry name" value="SAM_DOMAIN"/>
    <property type="match status" value="1"/>
</dbReference>
<feature type="compositionally biased region" description="Low complexity" evidence="13">
    <location>
        <begin position="432"/>
        <end position="449"/>
    </location>
</feature>
<dbReference type="InterPro" id="IPR036034">
    <property type="entry name" value="PDZ_sf"/>
</dbReference>
<feature type="compositionally biased region" description="Polar residues" evidence="13">
    <location>
        <begin position="526"/>
        <end position="542"/>
    </location>
</feature>
<feature type="compositionally biased region" description="Low complexity" evidence="13">
    <location>
        <begin position="391"/>
        <end position="413"/>
    </location>
</feature>
<dbReference type="CDD" id="cd09512">
    <property type="entry name" value="SAM_Neurabin-like"/>
    <property type="match status" value="1"/>
</dbReference>
<evidence type="ECO:0000256" key="8">
    <source>
        <dbReference type="ARBA" id="ARBA00023054"/>
    </source>
</evidence>
<dbReference type="Pfam" id="PF00595">
    <property type="entry name" value="PDZ"/>
    <property type="match status" value="1"/>
</dbReference>
<evidence type="ECO:0000259" key="14">
    <source>
        <dbReference type="PROSITE" id="PS50105"/>
    </source>
</evidence>
<dbReference type="PANTHER" id="PTHR16154">
    <property type="entry name" value="NEURABIN"/>
    <property type="match status" value="1"/>
</dbReference>
<dbReference type="Gene3D" id="1.10.150.50">
    <property type="entry name" value="Transcription Factor, Ets-1"/>
    <property type="match status" value="1"/>
</dbReference>
<sequence>MEKPMQHAPAPVGKVSQIANIFQRKPIEIQPVEQLSAVAAAHAAAAAAAAANPTSNVRTESHSARFNNARALFEKLGVESNTNVSSRLMRSNSREDNLYEGSDRSSSRSSDRSQSPPKRRMPFPSGASLNQGNNISQNCVDRLNNSKFIVDPTPVAKYPQHNLARLKSEELNSAAVTPPSSGSVSALFASSGGVGGAAGDKPEKPERKFNSRELIEKQKKWTSHFTKTKTTRTHSDLNRCDIIRTVPGTGLIMDVERTPKASPELRQHAMVVAGAAPAATPPPSSIPPEIKPRSGKIGSPVKSPPLPPIPAVKPKNVSPVKYNAATTKCAEAAPPPPPAKSAAVTAAMQRSALLQQEQHQQQQQQQQQQSAPVPPEKPRKKSIDLIEEAVPVTCSTPSSCASPTSSMSAHSVHLQAAKRGSIDTPVGGAPYTGNSNGLSGSTNSATSASPDQASASSGPSSPVYTEDEKQENESTEKSDNEHYQSKYNSVPRRRRRSENEGQKSVDEPTVVQQQSQQHQYSSSNSVNGSPQRVANKRSSITVNMPAAGLGQRPPSIISTASQDESVGVDEGKDQGLKAKLQSPGDDSQEQPDSLNYVDVGYRLNPDGSESREVFSSEADLYVTAKVSDMQRKFHGANGFVQESSTVYAIIVPDQQQQQQAEPPIATAPRALLQSPTTSVDGSPLHRGVFNSPPVGVVSPIRRSSGQQQCELNGGGNDETCSTKTPPQLSPVKGIAPIASIDPHEEELNVEDEEDEQLAVEYVDVLNGEEDEEEQAPVLPERCAPALELQDLEYADTSAGEDEEDMLQHLNDNLIDEMIKVHITPAADPAPAPVSAPVAAPAAAIPRDDSLPDAMTAAEAERLLSSSILENKIRQQSLLSDEQAKEVEQILNVSPNVGVAVAAVVATATSPTSIKNLIEEQSTSTQTKDTQIDTAQPVSVVAEEEQVPAEAEAEVEVTEEEQVEEDFDSDDVEAVNIVGIGQAVATTSALNATFVKADSTETENTATTTTTTTPSTATASTTRHDEDEPEWLRDVLEAPKRSLENLLISTTTAHRAELENGHEANEGKHSELNQTYIAGESLHESIVSVESTQSDATFNQTTTIDDSIISSKHNSTYSLADVEQATSSTVLSTGLTELDDSQYYIPEYPPVRSKEVLVEAGVHYFEDGNFWMEVPGLLDFDDDDCSYPPITVRKNPKVRFSSGPIHVYSTFSVTDYDRRNEDVDPVAASAEYELEKRVEKMHVFPVELMKGPEGLGLSIIGMGVGADAGLEKLGIFVKTITDNGAAARDGRIQVNDQIIEVDGKSLVGVTQAYAASVLRNTSGLVKFQIGRERDPENSEVAQLIRLSLQADREKEERIKRQQEEYLRRTLDYSEDSTQPVSANSSVCEGPSSPVQVEHPMEVEATHSQEVESLKRLLQESEMCCLVKEEIIQNLKRKLVKLETTGNENELLSERLRQSERELGNIKKEAANLQNMLQQSQAQYMALDKKYNKAKRLVREYQQRELDMCHREEFYQQLLQEKDTEYNALVKKLKDRVINLEHELQETQRKAGFPVGLPYDSATLKLTPQMMRKTPPKPLFHKLETELSDTEISDLSPDGDGVKTATVERKVPVKDELDAAVPQHELLDNSVNKTKIELASRGGLANRQLPSSNVPNGSSSSNGASELLINGNLSKRSRSNSRSSDCTLDDSDEEEAQEVVQLEQTAHILAASAPVSHESISLSNGNSHLLANMNNLLQSHPPASNAIIGSGIIPVSNGHVGTTTAILLNSTSTSASSSSSNQSTAREAQINQLYAQVHKDPSKQQQQQAQHQASGLFKTSLGSPGDAGGGLNDFHRGSMTTFGTASNRDLNSSYDSIVGSNDKLADANDHGENWMYPSRRRVAPNGTKLPGSSFTDQLNQALSDRERRLGDGSSRHSSDDYTEINKNQSAAAINCKTLINEIRQAVNEAQPKVKQVVPQSLSPPGTVPWQQQHHHQTQSAHATGPPSPTSMSSGCSSPGYSPSRTLDLSGSSSSFSDRKAAAACYNYKGGPVHEWTKEQVGHWLMGIELERYIPVFKEHNVEGGALLTLDSKDFKTLGVCGDDKNRLKKRLKDLKASIEKERKDMERERREREKAIRKAEKKAAKKK</sequence>
<feature type="region of interest" description="Disordered" evidence="13">
    <location>
        <begin position="83"/>
        <end position="138"/>
    </location>
</feature>
<feature type="compositionally biased region" description="Basic and acidic residues" evidence="13">
    <location>
        <begin position="471"/>
        <end position="484"/>
    </location>
</feature>
<feature type="region of interest" description="Disordered" evidence="13">
    <location>
        <begin position="1795"/>
        <end position="1832"/>
    </location>
</feature>
<feature type="compositionally biased region" description="Basic and acidic residues" evidence="13">
    <location>
        <begin position="200"/>
        <end position="211"/>
    </location>
</feature>
<feature type="region of interest" description="Disordered" evidence="13">
    <location>
        <begin position="1952"/>
        <end position="2010"/>
    </location>
</feature>
<dbReference type="RefSeq" id="XP_017861540.1">
    <property type="nucleotide sequence ID" value="XM_018006051.1"/>
</dbReference>
<keyword evidence="6" id="KW-0524">Neurogenesis</keyword>
<reference evidence="17 18" key="3">
    <citation type="submission" date="2025-05" db="UniProtKB">
        <authorList>
            <consortium name="RefSeq"/>
        </authorList>
    </citation>
    <scope>IDENTIFICATION</scope>
    <source>
        <tissue evidence="17 18">Whole organism</tissue>
    </source>
</reference>
<dbReference type="Pfam" id="PF17817">
    <property type="entry name" value="PDZ_5"/>
    <property type="match status" value="1"/>
</dbReference>
<keyword evidence="7" id="KW-0770">Synapse</keyword>
<feature type="domain" description="SAM" evidence="14">
    <location>
        <begin position="2033"/>
        <end position="2077"/>
    </location>
</feature>
<dbReference type="InterPro" id="IPR040645">
    <property type="entry name" value="Neurabin-1/2_PDZ"/>
</dbReference>
<keyword evidence="9" id="KW-0009">Actin-binding</keyword>
<feature type="compositionally biased region" description="Polar residues" evidence="13">
    <location>
        <begin position="450"/>
        <end position="463"/>
    </location>
</feature>
<keyword evidence="4" id="KW-0597">Phosphoprotein</keyword>
<comment type="subcellular location">
    <subcellularLocation>
        <location evidence="1">Cytoplasm</location>
        <location evidence="1">Cytoskeleton</location>
    </subcellularLocation>
    <subcellularLocation>
        <location evidence="11">Synapse</location>
    </subcellularLocation>
</comment>
<feature type="compositionally biased region" description="Basic and acidic residues" evidence="13">
    <location>
        <begin position="1861"/>
        <end position="1870"/>
    </location>
</feature>
<dbReference type="SMART" id="SM00454">
    <property type="entry name" value="SAM"/>
    <property type="match status" value="1"/>
</dbReference>
<dbReference type="InterPro" id="IPR013761">
    <property type="entry name" value="SAM/pointed_sf"/>
</dbReference>
<evidence type="ECO:0000256" key="1">
    <source>
        <dbReference type="ARBA" id="ARBA00004245"/>
    </source>
</evidence>
<reference evidence="16" key="1">
    <citation type="journal article" date="1997" name="Nucleic Acids Res.">
        <title>tRNAscan-SE: a program for improved detection of transfer RNA genes in genomic sequence.</title>
        <authorList>
            <person name="Lowe T.M."/>
            <person name="Eddy S.R."/>
        </authorList>
    </citation>
    <scope>NUCLEOTIDE SEQUENCE [LARGE SCALE GENOMIC DNA]</scope>
</reference>
<keyword evidence="16" id="KW-1185">Reference proteome</keyword>
<dbReference type="InterPro" id="IPR001478">
    <property type="entry name" value="PDZ"/>
</dbReference>
<dbReference type="Gene3D" id="2.30.42.10">
    <property type="match status" value="1"/>
</dbReference>
<evidence type="ECO:0000256" key="12">
    <source>
        <dbReference type="SAM" id="Coils"/>
    </source>
</evidence>
<evidence type="ECO:0000256" key="4">
    <source>
        <dbReference type="ARBA" id="ARBA00022553"/>
    </source>
</evidence>
<evidence type="ECO:0000256" key="6">
    <source>
        <dbReference type="ARBA" id="ARBA00022902"/>
    </source>
</evidence>
<feature type="compositionally biased region" description="Pro residues" evidence="13">
    <location>
        <begin position="302"/>
        <end position="311"/>
    </location>
</feature>
<evidence type="ECO:0000256" key="3">
    <source>
        <dbReference type="ARBA" id="ARBA00022490"/>
    </source>
</evidence>
<feature type="compositionally biased region" description="Low complexity" evidence="13">
    <location>
        <begin position="355"/>
        <end position="369"/>
    </location>
</feature>
<feature type="compositionally biased region" description="Basic and acidic residues" evidence="13">
    <location>
        <begin position="92"/>
        <end position="111"/>
    </location>
</feature>
<keyword evidence="8 12" id="KW-0175">Coiled coil</keyword>
<feature type="compositionally biased region" description="Low complexity" evidence="13">
    <location>
        <begin position="512"/>
        <end position="525"/>
    </location>
</feature>
<evidence type="ECO:0000256" key="13">
    <source>
        <dbReference type="SAM" id="MobiDB-lite"/>
    </source>
</evidence>
<evidence type="ECO:0000256" key="7">
    <source>
        <dbReference type="ARBA" id="ARBA00023018"/>
    </source>
</evidence>
<evidence type="ECO:0000313" key="18">
    <source>
        <dbReference type="RefSeq" id="XP_017861539.1"/>
    </source>
</evidence>
<feature type="compositionally biased region" description="Acidic residues" evidence="13">
    <location>
        <begin position="1685"/>
        <end position="1695"/>
    </location>
</feature>
<feature type="region of interest" description="Disordered" evidence="13">
    <location>
        <begin position="174"/>
        <end position="211"/>
    </location>
</feature>
<dbReference type="RefSeq" id="XP_017861538.1">
    <property type="nucleotide sequence ID" value="XM_018006049.1"/>
</dbReference>
<dbReference type="PROSITE" id="PS50106">
    <property type="entry name" value="PDZ"/>
    <property type="match status" value="1"/>
</dbReference>
<keyword evidence="5" id="KW-0221">Differentiation</keyword>
<feature type="region of interest" description="Disordered" evidence="13">
    <location>
        <begin position="2096"/>
        <end position="2125"/>
    </location>
</feature>
<dbReference type="Pfam" id="PF00536">
    <property type="entry name" value="SAM_1"/>
    <property type="match status" value="1"/>
</dbReference>
<evidence type="ECO:0000256" key="2">
    <source>
        <dbReference type="ARBA" id="ARBA00022473"/>
    </source>
</evidence>
<evidence type="ECO:0000256" key="11">
    <source>
        <dbReference type="ARBA" id="ARBA00034103"/>
    </source>
</evidence>
<evidence type="ECO:0000256" key="10">
    <source>
        <dbReference type="ARBA" id="ARBA00023212"/>
    </source>
</evidence>
<feature type="compositionally biased region" description="Low complexity" evidence="13">
    <location>
        <begin position="1802"/>
        <end position="1811"/>
    </location>
</feature>
<dbReference type="PANTHER" id="PTHR16154:SF6">
    <property type="entry name" value="SPINOPHILIN, ISOFORM J"/>
    <property type="match status" value="1"/>
</dbReference>
<dbReference type="SUPFAM" id="SSF47769">
    <property type="entry name" value="SAM/Pointed domain"/>
    <property type="match status" value="1"/>
</dbReference>
<keyword evidence="10" id="KW-0206">Cytoskeleton</keyword>
<dbReference type="RefSeq" id="XP_017861539.1">
    <property type="nucleotide sequence ID" value="XM_018006050.1"/>
</dbReference>
<evidence type="ECO:0000313" key="17">
    <source>
        <dbReference type="RefSeq" id="XP_017861538.1"/>
    </source>
</evidence>
<gene>
    <name evidence="17 18 19" type="primary">LOC108612941</name>
</gene>
<feature type="compositionally biased region" description="Polar residues" evidence="13">
    <location>
        <begin position="1374"/>
        <end position="1385"/>
    </location>
</feature>
<evidence type="ECO:0000313" key="16">
    <source>
        <dbReference type="Proteomes" id="UP000694904"/>
    </source>
</evidence>
<feature type="compositionally biased region" description="Basic and acidic residues" evidence="13">
    <location>
        <begin position="497"/>
        <end position="506"/>
    </location>
</feature>
<feature type="coiled-coil region" evidence="12">
    <location>
        <begin position="1440"/>
        <end position="1502"/>
    </location>
</feature>
<feature type="region of interest" description="Disordered" evidence="13">
    <location>
        <begin position="276"/>
        <end position="595"/>
    </location>
</feature>
<evidence type="ECO:0000313" key="19">
    <source>
        <dbReference type="RefSeq" id="XP_017861540.1"/>
    </source>
</evidence>